<feature type="transmembrane region" description="Helical" evidence="6">
    <location>
        <begin position="133"/>
        <end position="159"/>
    </location>
</feature>
<comment type="subcellular location">
    <subcellularLocation>
        <location evidence="1">Membrane</location>
        <topology evidence="1">Multi-pass membrane protein</topology>
    </subcellularLocation>
</comment>
<dbReference type="RefSeq" id="WP_066715229.1">
    <property type="nucleotide sequence ID" value="NZ_JARFNM010000001.1"/>
</dbReference>
<evidence type="ECO:0000313" key="8">
    <source>
        <dbReference type="Proteomes" id="UP000070080"/>
    </source>
</evidence>
<dbReference type="PANTHER" id="PTHR10283">
    <property type="entry name" value="SOLUTE CARRIER FAMILY 13 MEMBER"/>
    <property type="match status" value="1"/>
</dbReference>
<evidence type="ECO:0000256" key="3">
    <source>
        <dbReference type="ARBA" id="ARBA00022692"/>
    </source>
</evidence>
<dbReference type="PATRIC" id="fig|1497955.3.peg.1460"/>
<evidence type="ECO:0000256" key="6">
    <source>
        <dbReference type="SAM" id="Phobius"/>
    </source>
</evidence>
<feature type="transmembrane region" description="Helical" evidence="6">
    <location>
        <begin position="428"/>
        <end position="451"/>
    </location>
</feature>
<feature type="transmembrane region" description="Helical" evidence="6">
    <location>
        <begin position="219"/>
        <end position="244"/>
    </location>
</feature>
<dbReference type="STRING" id="1497955.HMPREF1872_01496"/>
<keyword evidence="3 6" id="KW-0812">Transmembrane</keyword>
<comment type="similarity">
    <text evidence="2">Belongs to the SLC13A/DASS transporter (TC 2.A.47) family. NADC subfamily.</text>
</comment>
<proteinExistence type="inferred from homology"/>
<feature type="transmembrane region" description="Helical" evidence="6">
    <location>
        <begin position="16"/>
        <end position="33"/>
    </location>
</feature>
<dbReference type="OrthoDB" id="84615at2"/>
<feature type="transmembrane region" description="Helical" evidence="6">
    <location>
        <begin position="472"/>
        <end position="495"/>
    </location>
</feature>
<feature type="transmembrane region" description="Helical" evidence="6">
    <location>
        <begin position="92"/>
        <end position="112"/>
    </location>
</feature>
<evidence type="ECO:0000313" key="7">
    <source>
        <dbReference type="EMBL" id="KXB38774.1"/>
    </source>
</evidence>
<accession>A0A133Y6F0</accession>
<evidence type="ECO:0000256" key="1">
    <source>
        <dbReference type="ARBA" id="ARBA00004141"/>
    </source>
</evidence>
<protein>
    <recommendedName>
        <fullName evidence="9">Transporter, DASS family</fullName>
    </recommendedName>
</protein>
<organism evidence="7 8">
    <name type="scientific">Amygdalobacter nucleatus</name>
    <dbReference type="NCBI Taxonomy" id="3029274"/>
    <lineage>
        <taxon>Bacteria</taxon>
        <taxon>Bacillati</taxon>
        <taxon>Bacillota</taxon>
        <taxon>Clostridia</taxon>
        <taxon>Eubacteriales</taxon>
        <taxon>Oscillospiraceae</taxon>
        <taxon>Amygdalobacter</taxon>
    </lineage>
</organism>
<feature type="transmembrane region" description="Helical" evidence="6">
    <location>
        <begin position="45"/>
        <end position="72"/>
    </location>
</feature>
<evidence type="ECO:0000256" key="4">
    <source>
        <dbReference type="ARBA" id="ARBA00022989"/>
    </source>
</evidence>
<evidence type="ECO:0000256" key="5">
    <source>
        <dbReference type="ARBA" id="ARBA00023136"/>
    </source>
</evidence>
<dbReference type="GO" id="GO:0005886">
    <property type="term" value="C:plasma membrane"/>
    <property type="evidence" value="ECO:0007669"/>
    <property type="project" value="TreeGrafter"/>
</dbReference>
<reference evidence="8" key="1">
    <citation type="submission" date="2016-01" db="EMBL/GenBank/DDBJ databases">
        <authorList>
            <person name="Mitreva M."/>
            <person name="Pepin K.H."/>
            <person name="Mihindukulasuriya K.A."/>
            <person name="Fulton R."/>
            <person name="Fronick C."/>
            <person name="O'Laughlin M."/>
            <person name="Miner T."/>
            <person name="Herter B."/>
            <person name="Rosa B.A."/>
            <person name="Cordes M."/>
            <person name="Tomlinson C."/>
            <person name="Wollam A."/>
            <person name="Palsikar V.B."/>
            <person name="Mardis E.R."/>
            <person name="Wilson R.K."/>
        </authorList>
    </citation>
    <scope>NUCLEOTIDE SEQUENCE [LARGE SCALE GENOMIC DNA]</scope>
    <source>
        <strain evidence="8">KA00274</strain>
    </source>
</reference>
<feature type="transmembrane region" description="Helical" evidence="6">
    <location>
        <begin position="389"/>
        <end position="408"/>
    </location>
</feature>
<comment type="caution">
    <text evidence="7">The sequence shown here is derived from an EMBL/GenBank/DDBJ whole genome shotgun (WGS) entry which is preliminary data.</text>
</comment>
<gene>
    <name evidence="7" type="ORF">HMPREF1872_01496</name>
</gene>
<dbReference type="Proteomes" id="UP000070080">
    <property type="component" value="Unassembled WGS sequence"/>
</dbReference>
<feature type="transmembrane region" description="Helical" evidence="6">
    <location>
        <begin position="277"/>
        <end position="299"/>
    </location>
</feature>
<evidence type="ECO:0000256" key="2">
    <source>
        <dbReference type="ARBA" id="ARBA00006772"/>
    </source>
</evidence>
<feature type="transmembrane region" description="Helical" evidence="6">
    <location>
        <begin position="311"/>
        <end position="331"/>
    </location>
</feature>
<sequence>MLPEQAKLSGKLNSKHILTVIAFLMVIFARYLPRILPFSQGASQVIYQFVAVLSLWLFVAIDWPSLLLLFGFSLVPELKFTGVLQAAFGNQTFAFLLFTFSLTYVLTKVGLLRQVALAFITSKFARLGGWHFVLAYFASILVLGCFISPTVLFFIYLAILTEICTLVKLEKDSSAANLLMLGTVFFCGISSGMTTISHVFPLISLSLAKRMLNLTISHVTFSLVAIPIGLVSSLIALAIFYFVLRPDLTKLQASNLQQIKSYLVTESADPKSTYERLISLIVAALVLLAWLVPTVLLKLSLPNAITNFLKYWQTAGISLPPLLGFMCLCLVKTENKPLVTVQEALTKGVSWPSLIMCASTLALGAVLTNKELAFNTSLANLFKDNLPSLPHLLVVLIFCAWAGIQTNFSSNMVTATLVTSTLLSLAGNLVFVNIPLLVCLIGILASYAFAAPSAMPCVAIAAASGFSNSRDLLRYGLLLIFLVVCFISFIAYPLLLAVV</sequence>
<dbReference type="PANTHER" id="PTHR10283:SF82">
    <property type="entry name" value="SOLUTE CARRIER FAMILY 13 MEMBER 2"/>
    <property type="match status" value="1"/>
</dbReference>
<keyword evidence="5 6" id="KW-0472">Membrane</keyword>
<feature type="transmembrane region" description="Helical" evidence="6">
    <location>
        <begin position="179"/>
        <end position="207"/>
    </location>
</feature>
<keyword evidence="4 6" id="KW-1133">Transmembrane helix</keyword>
<evidence type="ECO:0008006" key="9">
    <source>
        <dbReference type="Google" id="ProtNLM"/>
    </source>
</evidence>
<keyword evidence="8" id="KW-1185">Reference proteome</keyword>
<name>A0A133Y6F0_9FIRM</name>
<feature type="transmembrane region" description="Helical" evidence="6">
    <location>
        <begin position="351"/>
        <end position="368"/>
    </location>
</feature>
<dbReference type="AlphaFoldDB" id="A0A133Y6F0"/>
<dbReference type="GO" id="GO:0022857">
    <property type="term" value="F:transmembrane transporter activity"/>
    <property type="evidence" value="ECO:0007669"/>
    <property type="project" value="TreeGrafter"/>
</dbReference>
<dbReference type="EMBL" id="LSCV01000046">
    <property type="protein sequence ID" value="KXB38774.1"/>
    <property type="molecule type" value="Genomic_DNA"/>
</dbReference>